<dbReference type="EMBL" id="JEME01001413">
    <property type="protein sequence ID" value="KYG07247.1"/>
    <property type="molecule type" value="Genomic_DNA"/>
</dbReference>
<dbReference type="PROSITE" id="PS51257">
    <property type="entry name" value="PROKAR_LIPOPROTEIN"/>
    <property type="match status" value="1"/>
</dbReference>
<dbReference type="AlphaFoldDB" id="A0A150TRN2"/>
<comment type="caution">
    <text evidence="2">The sequence shown here is derived from an EMBL/GenBank/DDBJ whole genome shotgun (WGS) entry which is preliminary data.</text>
</comment>
<proteinExistence type="predicted"/>
<reference evidence="2 3" key="1">
    <citation type="submission" date="2014-02" db="EMBL/GenBank/DDBJ databases">
        <title>The small core and large imbalanced accessory genome model reveals a collaborative survival strategy of Sorangium cellulosum strains in nature.</title>
        <authorList>
            <person name="Han K."/>
            <person name="Peng R."/>
            <person name="Blom J."/>
            <person name="Li Y.-Z."/>
        </authorList>
    </citation>
    <scope>NUCLEOTIDE SEQUENCE [LARGE SCALE GENOMIC DNA]</scope>
    <source>
        <strain evidence="2 3">So0007-03</strain>
    </source>
</reference>
<accession>A0A150TRN2</accession>
<evidence type="ECO:0000313" key="3">
    <source>
        <dbReference type="Proteomes" id="UP000075502"/>
    </source>
</evidence>
<dbReference type="Gene3D" id="1.50.10.100">
    <property type="entry name" value="Chondroitin AC/alginate lyase"/>
    <property type="match status" value="1"/>
</dbReference>
<dbReference type="InterPro" id="IPR008929">
    <property type="entry name" value="Chondroitin_lyas"/>
</dbReference>
<name>A0A150TRN2_SORCE</name>
<sequence length="838" mass="90756">MTRRPPLAPLAPITLALGLAGLSAGCDRRMTPGPPAVHSGADPQTQAAAAAVQAATPGVAAQRFEAPPAPPASPVTGHPRLWVRAADLPKLRARATPANPMFKELAAVAAEAAAAMDKGSIPSEGDCEFSRVYCEAHAELFAFMSLVSSDEAARNDYAARARKILLHIVDRVNKGDAKDPFNHPKFSTGDRARWAGESFGLTVDWIYGYLSPQDKAAIRPVFLRWAEEQLKSSTTSHDHPEPAGKLNDPALLKEPRKRRYAVNNYFTSHMRNLALLSLAFDEADDPPAPSHKGTYPRLRDYFANVTGAWLYMTDGVLRNDARGGTPPEGFQYGPATLAYVTQTLLAIQTAGEADPAKWGPQVHLDGNPFWHEFIPAHLHSLSPATPAGRIGPTHEAAWTGDGQRYEYTDHIDPFAALGLHAQNGGNAERLNALRWMAIHAGPGGAAGLARRARSQLGQVHKRHSILYFLLIDPAVTPTDPRPSVPLTHYGPGMGQVFARTSWGPEAAWFQFQLGWEHIDHQHGDGLSFGFYRGGEWLTKERIGYGAFFGNSEQHNTLAVENDRNRRHDDPNRGGLWQRGSQWPLVHTHDPRVLAKSFAQDYVYVLGDATALYNSDYEDIHDVTHVSRSLVWLKPDHLVIYDRAATGKEGRFKRFFLQTPSAAQIAGKLATVTTPKGQKLFVTALLPESAVLVAEPYKPTGTWDTKPAEFEPMLATLRTEPPAPMPKDARFLHVIEGAAAGAAAQPATLVRTKQGTPYAGAAVKGTLVLFPVALGPVSQVQFTSLPGVTRHLVTGLTPGASYEVIRKPASGGDEITIRPGSRDKAANAATADEGGVLAL</sequence>
<dbReference type="Gene3D" id="2.70.98.70">
    <property type="match status" value="1"/>
</dbReference>
<gene>
    <name evidence="2" type="ORF">BE21_30420</name>
</gene>
<evidence type="ECO:0000256" key="1">
    <source>
        <dbReference type="SAM" id="MobiDB-lite"/>
    </source>
</evidence>
<dbReference type="Proteomes" id="UP000075502">
    <property type="component" value="Unassembled WGS sequence"/>
</dbReference>
<evidence type="ECO:0000313" key="2">
    <source>
        <dbReference type="EMBL" id="KYG07247.1"/>
    </source>
</evidence>
<protein>
    <submittedName>
        <fullName evidence="2">Uncharacterized protein</fullName>
    </submittedName>
</protein>
<feature type="region of interest" description="Disordered" evidence="1">
    <location>
        <begin position="810"/>
        <end position="832"/>
    </location>
</feature>
<organism evidence="2 3">
    <name type="scientific">Sorangium cellulosum</name>
    <name type="common">Polyangium cellulosum</name>
    <dbReference type="NCBI Taxonomy" id="56"/>
    <lineage>
        <taxon>Bacteria</taxon>
        <taxon>Pseudomonadati</taxon>
        <taxon>Myxococcota</taxon>
        <taxon>Polyangia</taxon>
        <taxon>Polyangiales</taxon>
        <taxon>Polyangiaceae</taxon>
        <taxon>Sorangium</taxon>
    </lineage>
</organism>